<keyword evidence="2" id="KW-1185">Reference proteome</keyword>
<dbReference type="InterPro" id="IPR040871">
    <property type="entry name" value="HopA1"/>
</dbReference>
<organism evidence="1 2">
    <name type="scientific">Nonomuraea endophytica</name>
    <dbReference type="NCBI Taxonomy" id="714136"/>
    <lineage>
        <taxon>Bacteria</taxon>
        <taxon>Bacillati</taxon>
        <taxon>Actinomycetota</taxon>
        <taxon>Actinomycetes</taxon>
        <taxon>Streptosporangiales</taxon>
        <taxon>Streptosporangiaceae</taxon>
        <taxon>Nonomuraea</taxon>
    </lineage>
</organism>
<dbReference type="AlphaFoldDB" id="A0A7W8EL97"/>
<comment type="caution">
    <text evidence="1">The sequence shown here is derived from an EMBL/GenBank/DDBJ whole genome shotgun (WGS) entry which is preliminary data.</text>
</comment>
<accession>A0A7W8EL97</accession>
<evidence type="ECO:0000313" key="1">
    <source>
        <dbReference type="EMBL" id="MBB5085075.1"/>
    </source>
</evidence>
<name>A0A7W8EL97_9ACTN</name>
<dbReference type="RefSeq" id="WP_184976203.1">
    <property type="nucleotide sequence ID" value="NZ_JACHIN010000030.1"/>
</dbReference>
<sequence length="328" mass="35782">MSDTRALVAEAIAATRIYPPACYSWFGVMSARPAARAARTLSSRATRDYLVDQLSSRLYADFYRNGRAERTRWHVNRLSASRHDFEAALSAANCGQGHLDGGWQVRGTDEYGVMVVKNGLELTVMADELTWATPSDVPAAGEWAALRLPKELFWVSPGFYLACGDRPMDSRRPVRLYWNLRPDGAAPFVAAATRLLNSAAAAFNLKVPNDPSTFIRCDAGVIYLPRDDYPALADLMLALHAEIAGFLSPRTPVFTAQLAPGLGFAEDPGTGRSFGEHRCRLLAEALVRSHESGWADDATVLAAVEERFAEARIDLDAAHLSPDLVGVS</sequence>
<reference evidence="1 2" key="1">
    <citation type="submission" date="2020-08" db="EMBL/GenBank/DDBJ databases">
        <title>Genomic Encyclopedia of Type Strains, Phase IV (KMG-IV): sequencing the most valuable type-strain genomes for metagenomic binning, comparative biology and taxonomic classification.</title>
        <authorList>
            <person name="Goeker M."/>
        </authorList>
    </citation>
    <scope>NUCLEOTIDE SEQUENCE [LARGE SCALE GENOMIC DNA]</scope>
    <source>
        <strain evidence="1 2">DSM 45385</strain>
    </source>
</reference>
<evidence type="ECO:0000313" key="2">
    <source>
        <dbReference type="Proteomes" id="UP000568380"/>
    </source>
</evidence>
<proteinExistence type="predicted"/>
<dbReference type="EMBL" id="JACHIN010000030">
    <property type="protein sequence ID" value="MBB5085075.1"/>
    <property type="molecule type" value="Genomic_DNA"/>
</dbReference>
<dbReference type="Pfam" id="PF17914">
    <property type="entry name" value="HopA1"/>
    <property type="match status" value="1"/>
</dbReference>
<gene>
    <name evidence="1" type="ORF">HNR40_010588</name>
</gene>
<dbReference type="Proteomes" id="UP000568380">
    <property type="component" value="Unassembled WGS sequence"/>
</dbReference>
<protein>
    <submittedName>
        <fullName evidence="1">Uncharacterized protein</fullName>
    </submittedName>
</protein>